<proteinExistence type="predicted"/>
<sequence>MNKNYLIFLHYALFFCTKLNKTVTALYVQVLIGSEKNGNDNHSLTLETIIEMSKIIGVVVPSKTRLLHDKRKNQITFQGSLREYYLHV</sequence>
<name>A0A3M7QTK9_BRAPC</name>
<comment type="caution">
    <text evidence="1">The sequence shown here is derived from an EMBL/GenBank/DDBJ whole genome shotgun (WGS) entry which is preliminary data.</text>
</comment>
<reference evidence="1 2" key="1">
    <citation type="journal article" date="2018" name="Sci. Rep.">
        <title>Genomic signatures of local adaptation to the degree of environmental predictability in rotifers.</title>
        <authorList>
            <person name="Franch-Gras L."/>
            <person name="Hahn C."/>
            <person name="Garcia-Roger E.M."/>
            <person name="Carmona M.J."/>
            <person name="Serra M."/>
            <person name="Gomez A."/>
        </authorList>
    </citation>
    <scope>NUCLEOTIDE SEQUENCE [LARGE SCALE GENOMIC DNA]</scope>
    <source>
        <strain evidence="1">HYR1</strain>
    </source>
</reference>
<dbReference type="Proteomes" id="UP000276133">
    <property type="component" value="Unassembled WGS sequence"/>
</dbReference>
<dbReference type="EMBL" id="REGN01005186">
    <property type="protein sequence ID" value="RNA14454.1"/>
    <property type="molecule type" value="Genomic_DNA"/>
</dbReference>
<protein>
    <submittedName>
        <fullName evidence="1">Uncharacterized protein</fullName>
    </submittedName>
</protein>
<evidence type="ECO:0000313" key="1">
    <source>
        <dbReference type="EMBL" id="RNA14454.1"/>
    </source>
</evidence>
<organism evidence="1 2">
    <name type="scientific">Brachionus plicatilis</name>
    <name type="common">Marine rotifer</name>
    <name type="synonym">Brachionus muelleri</name>
    <dbReference type="NCBI Taxonomy" id="10195"/>
    <lineage>
        <taxon>Eukaryota</taxon>
        <taxon>Metazoa</taxon>
        <taxon>Spiralia</taxon>
        <taxon>Gnathifera</taxon>
        <taxon>Rotifera</taxon>
        <taxon>Eurotatoria</taxon>
        <taxon>Monogononta</taxon>
        <taxon>Pseudotrocha</taxon>
        <taxon>Ploima</taxon>
        <taxon>Brachionidae</taxon>
        <taxon>Brachionus</taxon>
    </lineage>
</organism>
<evidence type="ECO:0000313" key="2">
    <source>
        <dbReference type="Proteomes" id="UP000276133"/>
    </source>
</evidence>
<keyword evidence="2" id="KW-1185">Reference proteome</keyword>
<gene>
    <name evidence="1" type="ORF">BpHYR1_010752</name>
</gene>
<dbReference type="AlphaFoldDB" id="A0A3M7QTK9"/>
<accession>A0A3M7QTK9</accession>